<dbReference type="Pfam" id="PF03798">
    <property type="entry name" value="TRAM_LAG1_CLN8"/>
    <property type="match status" value="1"/>
</dbReference>
<accession>A0A067BSJ4</accession>
<dbReference type="GO" id="GO:0055091">
    <property type="term" value="P:phospholipid homeostasis"/>
    <property type="evidence" value="ECO:0007669"/>
    <property type="project" value="TreeGrafter"/>
</dbReference>
<keyword evidence="3 6" id="KW-1133">Transmembrane helix</keyword>
<feature type="transmembrane region" description="Helical" evidence="6">
    <location>
        <begin position="25"/>
        <end position="46"/>
    </location>
</feature>
<keyword evidence="9" id="KW-1185">Reference proteome</keyword>
<dbReference type="InterPro" id="IPR050846">
    <property type="entry name" value="TLCD"/>
</dbReference>
<evidence type="ECO:0000313" key="8">
    <source>
        <dbReference type="EMBL" id="KDO19790.1"/>
    </source>
</evidence>
<keyword evidence="2 5" id="KW-0812">Transmembrane</keyword>
<feature type="transmembrane region" description="Helical" evidence="6">
    <location>
        <begin position="222"/>
        <end position="242"/>
    </location>
</feature>
<evidence type="ECO:0000256" key="3">
    <source>
        <dbReference type="ARBA" id="ARBA00022989"/>
    </source>
</evidence>
<dbReference type="GO" id="GO:0005886">
    <property type="term" value="C:plasma membrane"/>
    <property type="evidence" value="ECO:0007669"/>
    <property type="project" value="TreeGrafter"/>
</dbReference>
<organism evidence="8 9">
    <name type="scientific">Saprolegnia parasitica (strain CBS 223.65)</name>
    <dbReference type="NCBI Taxonomy" id="695850"/>
    <lineage>
        <taxon>Eukaryota</taxon>
        <taxon>Sar</taxon>
        <taxon>Stramenopiles</taxon>
        <taxon>Oomycota</taxon>
        <taxon>Saprolegniomycetes</taxon>
        <taxon>Saprolegniales</taxon>
        <taxon>Saprolegniaceae</taxon>
        <taxon>Saprolegnia</taxon>
    </lineage>
</organism>
<comment type="subcellular location">
    <subcellularLocation>
        <location evidence="1">Membrane</location>
        <topology evidence="1">Multi-pass membrane protein</topology>
    </subcellularLocation>
</comment>
<dbReference type="EMBL" id="KK583334">
    <property type="protein sequence ID" value="KDO19790.1"/>
    <property type="molecule type" value="Genomic_DNA"/>
</dbReference>
<dbReference type="OrthoDB" id="10266980at2759"/>
<dbReference type="InterPro" id="IPR006634">
    <property type="entry name" value="TLC-dom"/>
</dbReference>
<evidence type="ECO:0000256" key="1">
    <source>
        <dbReference type="ARBA" id="ARBA00004141"/>
    </source>
</evidence>
<feature type="transmembrane region" description="Helical" evidence="6">
    <location>
        <begin position="58"/>
        <end position="81"/>
    </location>
</feature>
<dbReference type="KEGG" id="spar:SPRG_14984"/>
<evidence type="ECO:0000256" key="4">
    <source>
        <dbReference type="ARBA" id="ARBA00023136"/>
    </source>
</evidence>
<dbReference type="SMART" id="SM00724">
    <property type="entry name" value="TLC"/>
    <property type="match status" value="1"/>
</dbReference>
<feature type="transmembrane region" description="Helical" evidence="6">
    <location>
        <begin position="186"/>
        <end position="210"/>
    </location>
</feature>
<feature type="transmembrane region" description="Helical" evidence="6">
    <location>
        <begin position="154"/>
        <end position="174"/>
    </location>
</feature>
<dbReference type="VEuPathDB" id="FungiDB:SPRG_14984"/>
<reference evidence="8 9" key="1">
    <citation type="journal article" date="2013" name="PLoS Genet.">
        <title>Distinctive expansion of potential virulence genes in the genome of the oomycete fish pathogen Saprolegnia parasitica.</title>
        <authorList>
            <person name="Jiang R.H."/>
            <person name="de Bruijn I."/>
            <person name="Haas B.J."/>
            <person name="Belmonte R."/>
            <person name="Lobach L."/>
            <person name="Christie J."/>
            <person name="van den Ackerveken G."/>
            <person name="Bottin A."/>
            <person name="Bulone V."/>
            <person name="Diaz-Moreno S.M."/>
            <person name="Dumas B."/>
            <person name="Fan L."/>
            <person name="Gaulin E."/>
            <person name="Govers F."/>
            <person name="Grenville-Briggs L.J."/>
            <person name="Horner N.R."/>
            <person name="Levin J.Z."/>
            <person name="Mammella M."/>
            <person name="Meijer H.J."/>
            <person name="Morris P."/>
            <person name="Nusbaum C."/>
            <person name="Oome S."/>
            <person name="Phillips A.J."/>
            <person name="van Rooyen D."/>
            <person name="Rzeszutek E."/>
            <person name="Saraiva M."/>
            <person name="Secombes C.J."/>
            <person name="Seidl M.F."/>
            <person name="Snel B."/>
            <person name="Stassen J.H."/>
            <person name="Sykes S."/>
            <person name="Tripathy S."/>
            <person name="van den Berg H."/>
            <person name="Vega-Arreguin J.C."/>
            <person name="Wawra S."/>
            <person name="Young S.K."/>
            <person name="Zeng Q."/>
            <person name="Dieguez-Uribeondo J."/>
            <person name="Russ C."/>
            <person name="Tyler B.M."/>
            <person name="van West P."/>
        </authorList>
    </citation>
    <scope>NUCLEOTIDE SEQUENCE [LARGE SCALE GENOMIC DNA]</scope>
    <source>
        <strain evidence="8 9">CBS 223.65</strain>
    </source>
</reference>
<gene>
    <name evidence="8" type="ORF">SPRG_14984</name>
</gene>
<dbReference type="PANTHER" id="PTHR13439">
    <property type="entry name" value="CT120 PROTEIN"/>
    <property type="match status" value="1"/>
</dbReference>
<dbReference type="PROSITE" id="PS50922">
    <property type="entry name" value="TLC"/>
    <property type="match status" value="1"/>
</dbReference>
<dbReference type="GO" id="GO:0007009">
    <property type="term" value="P:plasma membrane organization"/>
    <property type="evidence" value="ECO:0007669"/>
    <property type="project" value="TreeGrafter"/>
</dbReference>
<proteinExistence type="predicted"/>
<dbReference type="Proteomes" id="UP000030745">
    <property type="component" value="Unassembled WGS sequence"/>
</dbReference>
<evidence type="ECO:0000313" key="9">
    <source>
        <dbReference type="Proteomes" id="UP000030745"/>
    </source>
</evidence>
<evidence type="ECO:0000259" key="7">
    <source>
        <dbReference type="PROSITE" id="PS50922"/>
    </source>
</evidence>
<dbReference type="GO" id="GO:0071709">
    <property type="term" value="P:membrane assembly"/>
    <property type="evidence" value="ECO:0007669"/>
    <property type="project" value="TreeGrafter"/>
</dbReference>
<dbReference type="OMA" id="WPWAFEA"/>
<dbReference type="GO" id="GO:0097035">
    <property type="term" value="P:regulation of membrane lipid distribution"/>
    <property type="evidence" value="ECO:0007669"/>
    <property type="project" value="TreeGrafter"/>
</dbReference>
<evidence type="ECO:0000256" key="5">
    <source>
        <dbReference type="PROSITE-ProRule" id="PRU00205"/>
    </source>
</evidence>
<protein>
    <recommendedName>
        <fullName evidence="7">TLC domain-containing protein</fullName>
    </recommendedName>
</protein>
<name>A0A067BSJ4_SAPPC</name>
<feature type="domain" description="TLC" evidence="7">
    <location>
        <begin position="55"/>
        <end position="237"/>
    </location>
</feature>
<keyword evidence="4 5" id="KW-0472">Membrane</keyword>
<evidence type="ECO:0000256" key="2">
    <source>
        <dbReference type="ARBA" id="ARBA00022692"/>
    </source>
</evidence>
<dbReference type="GeneID" id="24136758"/>
<evidence type="ECO:0000256" key="6">
    <source>
        <dbReference type="SAM" id="Phobius"/>
    </source>
</evidence>
<dbReference type="AlphaFoldDB" id="A0A067BSJ4"/>
<sequence>MLALVAFLGAVGATAYVPRLGPVGISALVFYGLRVSVVPFASRACVAAFRSDAPMDRLLWLNTSVSLLHSIVSSCVSLAVLSYHGRAFFDADWVLASPDGAMLPLAISTGYFLYDFYDLVAYKLWLKAPGILAHHIMVGACYASAIVYGVGQCYLVVMLLLELNSVFLHARKLLSMAGYSMSNAIYAMAWQGVWVTFVATRGVLPIAVHVAVFADRARFPHLVQYAMAFGGMAILHVLNYLVCQGCWKAYRKDVAAKSK</sequence>
<dbReference type="PANTHER" id="PTHR13439:SF4">
    <property type="entry name" value="TLC DOMAIN-CONTAINING PROTEIN"/>
    <property type="match status" value="1"/>
</dbReference>
<dbReference type="RefSeq" id="XP_012209498.1">
    <property type="nucleotide sequence ID" value="XM_012354108.1"/>
</dbReference>